<keyword evidence="3" id="KW-0240">DNA-directed RNA polymerase</keyword>
<dbReference type="Gene3D" id="1.10.10.10">
    <property type="entry name" value="Winged helix-like DNA-binding domain superfamily/Winged helix DNA-binding domain"/>
    <property type="match status" value="1"/>
</dbReference>
<dbReference type="Proteomes" id="UP000275267">
    <property type="component" value="Unassembled WGS sequence"/>
</dbReference>
<dbReference type="EMBL" id="PQIB02000006">
    <property type="protein sequence ID" value="RLN13092.1"/>
    <property type="molecule type" value="Genomic_DNA"/>
</dbReference>
<dbReference type="GO" id="GO:0006383">
    <property type="term" value="P:transcription by RNA polymerase III"/>
    <property type="evidence" value="ECO:0007669"/>
    <property type="project" value="InterPro"/>
</dbReference>
<dbReference type="GO" id="GO:0005654">
    <property type="term" value="C:nucleoplasm"/>
    <property type="evidence" value="ECO:0007669"/>
    <property type="project" value="UniProtKB-ARBA"/>
</dbReference>
<dbReference type="GO" id="GO:0005737">
    <property type="term" value="C:cytoplasm"/>
    <property type="evidence" value="ECO:0007669"/>
    <property type="project" value="UniProtKB-ARBA"/>
</dbReference>
<dbReference type="InterPro" id="IPR036390">
    <property type="entry name" value="WH_DNA-bd_sf"/>
</dbReference>
<dbReference type="Pfam" id="PF05158">
    <property type="entry name" value="RNA_pol_Rpc34"/>
    <property type="match status" value="2"/>
</dbReference>
<evidence type="ECO:0000313" key="7">
    <source>
        <dbReference type="EMBL" id="RLN13092.1"/>
    </source>
</evidence>
<evidence type="ECO:0000256" key="1">
    <source>
        <dbReference type="ARBA" id="ARBA00004123"/>
    </source>
</evidence>
<accession>A0A3L6S417</accession>
<evidence type="ECO:0000256" key="4">
    <source>
        <dbReference type="ARBA" id="ARBA00023163"/>
    </source>
</evidence>
<comment type="subcellular location">
    <subcellularLocation>
        <location evidence="1">Nucleus</location>
    </subcellularLocation>
</comment>
<protein>
    <submittedName>
        <fullName evidence="7">DNA-directed RNA polymerase III subunit RPC6-like</fullName>
    </submittedName>
</protein>
<evidence type="ECO:0000256" key="6">
    <source>
        <dbReference type="SAM" id="MobiDB-lite"/>
    </source>
</evidence>
<dbReference type="STRING" id="4540.A0A3L6S417"/>
<evidence type="ECO:0000256" key="5">
    <source>
        <dbReference type="ARBA" id="ARBA00023242"/>
    </source>
</evidence>
<dbReference type="PANTHER" id="PTHR12780">
    <property type="entry name" value="RNA POLYMERASE III DNA DIRECTED , 39KD SUBUNIT-RELATED"/>
    <property type="match status" value="1"/>
</dbReference>
<name>A0A3L6S417_PANMI</name>
<dbReference type="FunFam" id="1.10.10.10:FF:000116">
    <property type="entry name" value="DNA-directed RNA polymerase III subunit RPC6"/>
    <property type="match status" value="1"/>
</dbReference>
<keyword evidence="8" id="KW-1185">Reference proteome</keyword>
<feature type="compositionally biased region" description="Pro residues" evidence="6">
    <location>
        <begin position="23"/>
        <end position="39"/>
    </location>
</feature>
<reference evidence="8" key="1">
    <citation type="journal article" date="2019" name="Nat. Commun.">
        <title>The genome of broomcorn millet.</title>
        <authorList>
            <person name="Zou C."/>
            <person name="Miki D."/>
            <person name="Li D."/>
            <person name="Tang Q."/>
            <person name="Xiao L."/>
            <person name="Rajput S."/>
            <person name="Deng P."/>
            <person name="Jia W."/>
            <person name="Huang R."/>
            <person name="Zhang M."/>
            <person name="Sun Y."/>
            <person name="Hu J."/>
            <person name="Fu X."/>
            <person name="Schnable P.S."/>
            <person name="Li F."/>
            <person name="Zhang H."/>
            <person name="Feng B."/>
            <person name="Zhu X."/>
            <person name="Liu R."/>
            <person name="Schnable J.C."/>
            <person name="Zhu J.-K."/>
            <person name="Zhang H."/>
        </authorList>
    </citation>
    <scope>NUCLEOTIDE SEQUENCE [LARGE SCALE GENOMIC DNA]</scope>
</reference>
<organism evidence="7 8">
    <name type="scientific">Panicum miliaceum</name>
    <name type="common">Proso millet</name>
    <name type="synonym">Broomcorn millet</name>
    <dbReference type="NCBI Taxonomy" id="4540"/>
    <lineage>
        <taxon>Eukaryota</taxon>
        <taxon>Viridiplantae</taxon>
        <taxon>Streptophyta</taxon>
        <taxon>Embryophyta</taxon>
        <taxon>Tracheophyta</taxon>
        <taxon>Spermatophyta</taxon>
        <taxon>Magnoliopsida</taxon>
        <taxon>Liliopsida</taxon>
        <taxon>Poales</taxon>
        <taxon>Poaceae</taxon>
        <taxon>PACMAD clade</taxon>
        <taxon>Panicoideae</taxon>
        <taxon>Panicodae</taxon>
        <taxon>Paniceae</taxon>
        <taxon>Panicinae</taxon>
        <taxon>Panicum</taxon>
        <taxon>Panicum sect. Panicum</taxon>
    </lineage>
</organism>
<comment type="similarity">
    <text evidence="2">Belongs to the eukaryotic RPC34/RPC39 RNA polymerase subunit family.</text>
</comment>
<evidence type="ECO:0000256" key="3">
    <source>
        <dbReference type="ARBA" id="ARBA00022478"/>
    </source>
</evidence>
<dbReference type="AlphaFoldDB" id="A0A3L6S417"/>
<sequence length="259" mass="28356">MPPRKRPAPPPEEAPRASKPTPDAKPPEPTKSAPDPAPPTISAAVLAQLPSMERQVYSLIFDAGSKGMWMLDVRKQLAISPNVATKVVRALVTHKLVKEVSDVRHRSRKIFMATDFQPSDEITGGTWYHDGRLDIDAVSAVRRRCQAQVENLGAATAQMIHNGILRDDPRAGYTIDKIRDILKTMVLDKVLEEVKSTGAGEFAAVRSGTMCYRMAGAAQGGMMEGIPCGVCPRIDECSPKGVISPSTCVYYNKWLHMDF</sequence>
<dbReference type="SUPFAM" id="SSF46785">
    <property type="entry name" value="Winged helix' DNA-binding domain"/>
    <property type="match status" value="1"/>
</dbReference>
<keyword evidence="4" id="KW-0804">Transcription</keyword>
<dbReference type="GO" id="GO:0005666">
    <property type="term" value="C:RNA polymerase III complex"/>
    <property type="evidence" value="ECO:0007669"/>
    <property type="project" value="InterPro"/>
</dbReference>
<gene>
    <name evidence="7" type="ORF">C2845_PM09G18040</name>
</gene>
<proteinExistence type="inferred from homology"/>
<dbReference type="InterPro" id="IPR036388">
    <property type="entry name" value="WH-like_DNA-bd_sf"/>
</dbReference>
<evidence type="ECO:0000256" key="2">
    <source>
        <dbReference type="ARBA" id="ARBA00011038"/>
    </source>
</evidence>
<dbReference type="InterPro" id="IPR007832">
    <property type="entry name" value="RNA_pol_Rpc34"/>
</dbReference>
<dbReference type="OrthoDB" id="613763at2759"/>
<feature type="region of interest" description="Disordered" evidence="6">
    <location>
        <begin position="1"/>
        <end position="40"/>
    </location>
</feature>
<comment type="caution">
    <text evidence="7">The sequence shown here is derived from an EMBL/GenBank/DDBJ whole genome shotgun (WGS) entry which is preliminary data.</text>
</comment>
<keyword evidence="5" id="KW-0539">Nucleus</keyword>
<evidence type="ECO:0000313" key="8">
    <source>
        <dbReference type="Proteomes" id="UP000275267"/>
    </source>
</evidence>
<dbReference type="InterPro" id="IPR016049">
    <property type="entry name" value="RNA_pol_Rpc34-like"/>
</dbReference>